<sequence>LQHNQPLHNKIQALALQSGRLIPYGHDDLAFRMQFGCIKLIEQRIFVNPLKQSRAELSMHLNGAANNPFT</sequence>
<reference evidence="1" key="1">
    <citation type="submission" date="2018-06" db="EMBL/GenBank/DDBJ databases">
        <authorList>
            <person name="Zhirakovskaya E."/>
        </authorList>
    </citation>
    <scope>NUCLEOTIDE SEQUENCE</scope>
</reference>
<protein>
    <submittedName>
        <fullName evidence="1">Uncharacterized protein</fullName>
    </submittedName>
</protein>
<accession>A0A3B1DGF7</accession>
<name>A0A3B1DGF7_9ZZZZ</name>
<gene>
    <name evidence="1" type="ORF">MNBD_PLANCTO03-1620</name>
</gene>
<dbReference type="EMBL" id="UOGK01000016">
    <property type="protein sequence ID" value="VAX35873.1"/>
    <property type="molecule type" value="Genomic_DNA"/>
</dbReference>
<dbReference type="AlphaFoldDB" id="A0A3B1DGF7"/>
<organism evidence="1">
    <name type="scientific">hydrothermal vent metagenome</name>
    <dbReference type="NCBI Taxonomy" id="652676"/>
    <lineage>
        <taxon>unclassified sequences</taxon>
        <taxon>metagenomes</taxon>
        <taxon>ecological metagenomes</taxon>
    </lineage>
</organism>
<proteinExistence type="predicted"/>
<feature type="non-terminal residue" evidence="1">
    <location>
        <position position="1"/>
    </location>
</feature>
<evidence type="ECO:0000313" key="1">
    <source>
        <dbReference type="EMBL" id="VAX35873.1"/>
    </source>
</evidence>